<comment type="caution">
    <text evidence="1">The sequence shown here is derived from an EMBL/GenBank/DDBJ whole genome shotgun (WGS) entry which is preliminary data.</text>
</comment>
<keyword evidence="2" id="KW-1185">Reference proteome</keyword>
<gene>
    <name evidence="1" type="ORF">KUF71_023686</name>
</gene>
<reference evidence="1" key="1">
    <citation type="submission" date="2021-07" db="EMBL/GenBank/DDBJ databases">
        <authorList>
            <person name="Catto M.A."/>
            <person name="Jacobson A."/>
            <person name="Kennedy G."/>
            <person name="Labadie P."/>
            <person name="Hunt B.G."/>
            <person name="Srinivasan R."/>
        </authorList>
    </citation>
    <scope>NUCLEOTIDE SEQUENCE</scope>
    <source>
        <strain evidence="1">PL_HMW_Pooled</strain>
        <tissue evidence="1">Head</tissue>
    </source>
</reference>
<proteinExistence type="predicted"/>
<accession>A0AAE1H464</accession>
<evidence type="ECO:0000313" key="1">
    <source>
        <dbReference type="EMBL" id="KAK3914273.1"/>
    </source>
</evidence>
<sequence length="121" mass="13575">MKIREAHFDPAKPGIVSIKYNYNSNPIEVNVKDKRGRPVNLTTYTPGSAYNAKFPLAENKIEDLKDLIRSGAIPSKYHAFYKSVIDIGAAQTNDHLQCSEDCADCCDNNDVEQEEIVLENQ</sequence>
<dbReference type="Proteomes" id="UP001219518">
    <property type="component" value="Unassembled WGS sequence"/>
</dbReference>
<name>A0AAE1H464_9NEOP</name>
<dbReference type="EMBL" id="JAHWGI010000367">
    <property type="protein sequence ID" value="KAK3914273.1"/>
    <property type="molecule type" value="Genomic_DNA"/>
</dbReference>
<organism evidence="1 2">
    <name type="scientific">Frankliniella fusca</name>
    <dbReference type="NCBI Taxonomy" id="407009"/>
    <lineage>
        <taxon>Eukaryota</taxon>
        <taxon>Metazoa</taxon>
        <taxon>Ecdysozoa</taxon>
        <taxon>Arthropoda</taxon>
        <taxon>Hexapoda</taxon>
        <taxon>Insecta</taxon>
        <taxon>Pterygota</taxon>
        <taxon>Neoptera</taxon>
        <taxon>Paraneoptera</taxon>
        <taxon>Thysanoptera</taxon>
        <taxon>Terebrantia</taxon>
        <taxon>Thripoidea</taxon>
        <taxon>Thripidae</taxon>
        <taxon>Frankliniella</taxon>
    </lineage>
</organism>
<evidence type="ECO:0000313" key="2">
    <source>
        <dbReference type="Proteomes" id="UP001219518"/>
    </source>
</evidence>
<dbReference type="AlphaFoldDB" id="A0AAE1H464"/>
<protein>
    <submittedName>
        <fullName evidence="1">Tudor domain-containing protein 7</fullName>
    </submittedName>
</protein>
<reference evidence="1" key="2">
    <citation type="journal article" date="2023" name="BMC Genomics">
        <title>Pest status, molecular evolution, and epigenetic factors derived from the genome assembly of Frankliniella fusca, a thysanopteran phytovirus vector.</title>
        <authorList>
            <person name="Catto M.A."/>
            <person name="Labadie P.E."/>
            <person name="Jacobson A.L."/>
            <person name="Kennedy G.G."/>
            <person name="Srinivasan R."/>
            <person name="Hunt B.G."/>
        </authorList>
    </citation>
    <scope>NUCLEOTIDE SEQUENCE</scope>
    <source>
        <strain evidence="1">PL_HMW_Pooled</strain>
    </source>
</reference>